<proteinExistence type="predicted"/>
<dbReference type="SUPFAM" id="SSF81301">
    <property type="entry name" value="Nucleotidyltransferase"/>
    <property type="match status" value="1"/>
</dbReference>
<accession>A0A6C0HCN8</accession>
<name>A0A6C0HCN8_9ZZZZ</name>
<dbReference type="Pfam" id="PF01909">
    <property type="entry name" value="NTP_transf_2"/>
    <property type="match status" value="1"/>
</dbReference>
<dbReference type="EMBL" id="MN739931">
    <property type="protein sequence ID" value="QHT78371.1"/>
    <property type="molecule type" value="Genomic_DNA"/>
</dbReference>
<evidence type="ECO:0000256" key="1">
    <source>
        <dbReference type="SAM" id="Phobius"/>
    </source>
</evidence>
<keyword evidence="1" id="KW-0472">Membrane</keyword>
<evidence type="ECO:0000259" key="2">
    <source>
        <dbReference type="Pfam" id="PF01909"/>
    </source>
</evidence>
<dbReference type="GO" id="GO:0016779">
    <property type="term" value="F:nucleotidyltransferase activity"/>
    <property type="evidence" value="ECO:0007669"/>
    <property type="project" value="InterPro"/>
</dbReference>
<sequence length="176" mass="21156">METTKNKLSENAEHFFQELSSYLETPLYFYGSVQRSDYFPGKSDIDVDIFTDNESSAMTKMQHFLHVKRTDFKKFVWRLNHNNKMIYGYKIMFKNPEKGFNTEFSIYNEKIKSDILKEHNNKTVIPFYISWFLVLLKIIYYNLHFIDKHTFRYFKKKLLTLGIGLPDDDFVVIDPK</sequence>
<dbReference type="InterPro" id="IPR043519">
    <property type="entry name" value="NT_sf"/>
</dbReference>
<dbReference type="AlphaFoldDB" id="A0A6C0HCN8"/>
<dbReference type="InterPro" id="IPR002934">
    <property type="entry name" value="Polymerase_NTP_transf_dom"/>
</dbReference>
<keyword evidence="1" id="KW-1133">Transmembrane helix</keyword>
<protein>
    <recommendedName>
        <fullName evidence="2">Polymerase nucleotidyl transferase domain-containing protein</fullName>
    </recommendedName>
</protein>
<keyword evidence="1" id="KW-0812">Transmembrane</keyword>
<reference evidence="3" key="1">
    <citation type="journal article" date="2020" name="Nature">
        <title>Giant virus diversity and host interactions through global metagenomics.</title>
        <authorList>
            <person name="Schulz F."/>
            <person name="Roux S."/>
            <person name="Paez-Espino D."/>
            <person name="Jungbluth S."/>
            <person name="Walsh D.A."/>
            <person name="Denef V.J."/>
            <person name="McMahon K.D."/>
            <person name="Konstantinidis K.T."/>
            <person name="Eloe-Fadrosh E.A."/>
            <person name="Kyrpides N.C."/>
            <person name="Woyke T."/>
        </authorList>
    </citation>
    <scope>NUCLEOTIDE SEQUENCE</scope>
    <source>
        <strain evidence="3">GVMAG-M-3300023179-91</strain>
    </source>
</reference>
<feature type="transmembrane region" description="Helical" evidence="1">
    <location>
        <begin position="125"/>
        <end position="143"/>
    </location>
</feature>
<organism evidence="3">
    <name type="scientific">viral metagenome</name>
    <dbReference type="NCBI Taxonomy" id="1070528"/>
    <lineage>
        <taxon>unclassified sequences</taxon>
        <taxon>metagenomes</taxon>
        <taxon>organismal metagenomes</taxon>
    </lineage>
</organism>
<evidence type="ECO:0000313" key="3">
    <source>
        <dbReference type="EMBL" id="QHT78371.1"/>
    </source>
</evidence>
<feature type="domain" description="Polymerase nucleotidyl transferase" evidence="2">
    <location>
        <begin position="16"/>
        <end position="116"/>
    </location>
</feature>